<keyword evidence="2" id="KW-1185">Reference proteome</keyword>
<dbReference type="Proteomes" id="UP001218218">
    <property type="component" value="Unassembled WGS sequence"/>
</dbReference>
<evidence type="ECO:0000313" key="2">
    <source>
        <dbReference type="Proteomes" id="UP001218218"/>
    </source>
</evidence>
<sequence>MSLKLEVDNGKNLDFLTMEAAPMPAYDADMSVENKADAPPPVDPVDLIDPLIPPTDAYFPSGCATDKPSILLLAKSLGDKINTALQEMAAGQPHPDTISLRRKKALRTITYSRPKLDSILLGPGVVPLFALPALVIREALNMRRGLAAGDSRLRRLLQGSHATRSSATPHGGNRNLDHIDPCREFNRYTTLFQAHFSPAQLTGPLGLSNALAWFGTGQGAGTEQWLNSLIPDGGFFQPDVEGMIRQFRSAISQNAMNGNNLQYDNSRAWGQPNHHLLAQPTKYRPQDSKPKRTILTTNGRRKHKLAKKLTTQNQPKEYHTLEEKFDPMFAETVSVPWTGHLGVIAGRDPRKCNPDELPNWYPTVCLVESLGIPSFKQGLGAMQLVNTLAFCGVVQKPTVEEMAEWICQNADLGAVAGLKLMGFQVSTSDQIQGSYICFHNILERFLTQEDKDEVGFHPPFSEHVLCKTPRWNNYLVADQSDSLVQMAGQLEHVLWVSGANLRDPSAMPFPLFPTLQDLREALMNNEDLELDDHNLVGEQPEFIQGSSRTGRVIQESFTDGV</sequence>
<organism evidence="1 2">
    <name type="scientific">Mycena albidolilacea</name>
    <dbReference type="NCBI Taxonomy" id="1033008"/>
    <lineage>
        <taxon>Eukaryota</taxon>
        <taxon>Fungi</taxon>
        <taxon>Dikarya</taxon>
        <taxon>Basidiomycota</taxon>
        <taxon>Agaricomycotina</taxon>
        <taxon>Agaricomycetes</taxon>
        <taxon>Agaricomycetidae</taxon>
        <taxon>Agaricales</taxon>
        <taxon>Marasmiineae</taxon>
        <taxon>Mycenaceae</taxon>
        <taxon>Mycena</taxon>
    </lineage>
</organism>
<gene>
    <name evidence="1" type="ORF">DFH08DRAFT_963644</name>
</gene>
<accession>A0AAD6ZV42</accession>
<dbReference type="AlphaFoldDB" id="A0AAD6ZV42"/>
<reference evidence="1" key="1">
    <citation type="submission" date="2023-03" db="EMBL/GenBank/DDBJ databases">
        <title>Massive genome expansion in bonnet fungi (Mycena s.s.) driven by repeated elements and novel gene families across ecological guilds.</title>
        <authorList>
            <consortium name="Lawrence Berkeley National Laboratory"/>
            <person name="Harder C.B."/>
            <person name="Miyauchi S."/>
            <person name="Viragh M."/>
            <person name="Kuo A."/>
            <person name="Thoen E."/>
            <person name="Andreopoulos B."/>
            <person name="Lu D."/>
            <person name="Skrede I."/>
            <person name="Drula E."/>
            <person name="Henrissat B."/>
            <person name="Morin E."/>
            <person name="Kohler A."/>
            <person name="Barry K."/>
            <person name="LaButti K."/>
            <person name="Morin E."/>
            <person name="Salamov A."/>
            <person name="Lipzen A."/>
            <person name="Mereny Z."/>
            <person name="Hegedus B."/>
            <person name="Baldrian P."/>
            <person name="Stursova M."/>
            <person name="Weitz H."/>
            <person name="Taylor A."/>
            <person name="Grigoriev I.V."/>
            <person name="Nagy L.G."/>
            <person name="Martin F."/>
            <person name="Kauserud H."/>
        </authorList>
    </citation>
    <scope>NUCLEOTIDE SEQUENCE</scope>
    <source>
        <strain evidence="1">CBHHK002</strain>
    </source>
</reference>
<evidence type="ECO:0000313" key="1">
    <source>
        <dbReference type="EMBL" id="KAJ7340791.1"/>
    </source>
</evidence>
<name>A0AAD6ZV42_9AGAR</name>
<proteinExistence type="predicted"/>
<dbReference type="EMBL" id="JARIHO010000026">
    <property type="protein sequence ID" value="KAJ7340791.1"/>
    <property type="molecule type" value="Genomic_DNA"/>
</dbReference>
<protein>
    <submittedName>
        <fullName evidence="1">Uncharacterized protein</fullName>
    </submittedName>
</protein>
<comment type="caution">
    <text evidence="1">The sequence shown here is derived from an EMBL/GenBank/DDBJ whole genome shotgun (WGS) entry which is preliminary data.</text>
</comment>